<evidence type="ECO:0000256" key="2">
    <source>
        <dbReference type="ARBA" id="ARBA00006936"/>
    </source>
</evidence>
<dbReference type="InterPro" id="IPR011603">
    <property type="entry name" value="2oxoglutarate_DH_E1"/>
</dbReference>
<dbReference type="Proteomes" id="UP000192247">
    <property type="component" value="Unassembled WGS sequence"/>
</dbReference>
<evidence type="ECO:0000256" key="4">
    <source>
        <dbReference type="ARBA" id="ARBA00023052"/>
    </source>
</evidence>
<dbReference type="EMBL" id="MNPL01001385">
    <property type="protein sequence ID" value="OQR79212.1"/>
    <property type="molecule type" value="Genomic_DNA"/>
</dbReference>
<dbReference type="GO" id="GO:0004591">
    <property type="term" value="F:oxoglutarate dehydrogenase (succinyl-transferring) activity"/>
    <property type="evidence" value="ECO:0007669"/>
    <property type="project" value="TreeGrafter"/>
</dbReference>
<comment type="function">
    <text evidence="5">The 2-oxoglutarate dehydrogenase complex catalyzes the overall conversion of 2-oxoglutarate to succinyl-CoA and CO(2). It contains multiple copies of three enzymatic components: 2-oxoglutarate dehydrogenase (E1), dihydrolipoamide succinyltransferase (E2) and lipoamide dehydrogenase (E3).</text>
</comment>
<feature type="domain" description="2-oxoglutarate dehydrogenase E1 component N-terminal" evidence="8">
    <location>
        <begin position="68"/>
        <end position="106"/>
    </location>
</feature>
<evidence type="ECO:0000256" key="3">
    <source>
        <dbReference type="ARBA" id="ARBA00023002"/>
    </source>
</evidence>
<dbReference type="STRING" id="418985.A0A1V9Y0I7"/>
<comment type="caution">
    <text evidence="9">The sequence shown here is derived from an EMBL/GenBank/DDBJ whole genome shotgun (WGS) entry which is preliminary data.</text>
</comment>
<organism evidence="9 10">
    <name type="scientific">Tropilaelaps mercedesae</name>
    <dbReference type="NCBI Taxonomy" id="418985"/>
    <lineage>
        <taxon>Eukaryota</taxon>
        <taxon>Metazoa</taxon>
        <taxon>Ecdysozoa</taxon>
        <taxon>Arthropoda</taxon>
        <taxon>Chelicerata</taxon>
        <taxon>Arachnida</taxon>
        <taxon>Acari</taxon>
        <taxon>Parasitiformes</taxon>
        <taxon>Mesostigmata</taxon>
        <taxon>Gamasina</taxon>
        <taxon>Dermanyssoidea</taxon>
        <taxon>Laelapidae</taxon>
        <taxon>Tropilaelaps</taxon>
    </lineage>
</organism>
<dbReference type="AlphaFoldDB" id="A0A1V9Y0I7"/>
<gene>
    <name evidence="9" type="ORF">BIW11_05899</name>
</gene>
<comment type="cofactor">
    <cofactor evidence="1">
        <name>thiamine diphosphate</name>
        <dbReference type="ChEBI" id="CHEBI:58937"/>
    </cofactor>
</comment>
<keyword evidence="3" id="KW-0560">Oxidoreductase</keyword>
<evidence type="ECO:0000313" key="9">
    <source>
        <dbReference type="EMBL" id="OQR79212.1"/>
    </source>
</evidence>
<proteinExistence type="inferred from homology"/>
<keyword evidence="10" id="KW-1185">Reference proteome</keyword>
<dbReference type="OrthoDB" id="6515403at2759"/>
<keyword evidence="4" id="KW-0786">Thiamine pyrophosphate</keyword>
<dbReference type="PANTHER" id="PTHR23152:SF4">
    <property type="entry name" value="2-OXOADIPATE DEHYDROGENASE COMPLEX COMPONENT E1"/>
    <property type="match status" value="1"/>
</dbReference>
<dbReference type="InterPro" id="IPR032106">
    <property type="entry name" value="2-oxogl_dehyd_N"/>
</dbReference>
<dbReference type="GO" id="GO:0045252">
    <property type="term" value="C:oxoglutarate dehydrogenase complex"/>
    <property type="evidence" value="ECO:0007669"/>
    <property type="project" value="TreeGrafter"/>
</dbReference>
<evidence type="ECO:0000256" key="7">
    <source>
        <dbReference type="ARBA" id="ARBA00042984"/>
    </source>
</evidence>
<reference evidence="9 10" key="1">
    <citation type="journal article" date="2017" name="Gigascience">
        <title>Draft genome of the honey bee ectoparasitic mite, Tropilaelaps mercedesae, is shaped by the parasitic life history.</title>
        <authorList>
            <person name="Dong X."/>
            <person name="Armstrong S.D."/>
            <person name="Xia D."/>
            <person name="Makepeace B.L."/>
            <person name="Darby A.C."/>
            <person name="Kadowaki T."/>
        </authorList>
    </citation>
    <scope>NUCLEOTIDE SEQUENCE [LARGE SCALE GENOMIC DNA]</scope>
    <source>
        <strain evidence="9">Wuxi-XJTLU</strain>
    </source>
</reference>
<evidence type="ECO:0000259" key="8">
    <source>
        <dbReference type="Pfam" id="PF16078"/>
    </source>
</evidence>
<dbReference type="Pfam" id="PF16078">
    <property type="entry name" value="2-oxogl_dehyd_N"/>
    <property type="match status" value="1"/>
</dbReference>
<dbReference type="GO" id="GO:0006099">
    <property type="term" value="P:tricarboxylic acid cycle"/>
    <property type="evidence" value="ECO:0007669"/>
    <property type="project" value="TreeGrafter"/>
</dbReference>
<dbReference type="InParanoid" id="A0A1V9Y0I7"/>
<comment type="similarity">
    <text evidence="2">Belongs to the alpha-ketoglutarate dehydrogenase family.</text>
</comment>
<evidence type="ECO:0000256" key="6">
    <source>
        <dbReference type="ARBA" id="ARBA00040267"/>
    </source>
</evidence>
<dbReference type="Gene3D" id="1.10.287.1150">
    <property type="entry name" value="TPP helical domain"/>
    <property type="match status" value="1"/>
</dbReference>
<evidence type="ECO:0000256" key="5">
    <source>
        <dbReference type="ARBA" id="ARBA00037426"/>
    </source>
</evidence>
<protein>
    <recommendedName>
        <fullName evidence="6">2-oxoglutarate dehydrogenase, mitochondrial</fullName>
    </recommendedName>
    <alternativeName>
        <fullName evidence="7">2-oxoglutarate dehydrogenase complex component E1</fullName>
    </alternativeName>
</protein>
<dbReference type="GO" id="GO:0005739">
    <property type="term" value="C:mitochondrion"/>
    <property type="evidence" value="ECO:0007669"/>
    <property type="project" value="TreeGrafter"/>
</dbReference>
<sequence>MERAHTIMRTLSPALRAASVGRIPCVASGPSAFAVGLNRGRFVYQLPCQCTGSYQQLASYQTRAAQEPFLNGSSGVYVEEMFRAWKADPNSVHKSWDVFFRAAAAGQGPGQAYTAPPTLAPMGLAPAAQKAFGIPPSSTSLVPAAPRDIEDHLSVQAIIRSYQVRGHFAANLDPLGILPVPAVGANGLKEPDSVLRGFKLGTK</sequence>
<evidence type="ECO:0000256" key="1">
    <source>
        <dbReference type="ARBA" id="ARBA00001964"/>
    </source>
</evidence>
<evidence type="ECO:0000313" key="10">
    <source>
        <dbReference type="Proteomes" id="UP000192247"/>
    </source>
</evidence>
<dbReference type="GO" id="GO:0030976">
    <property type="term" value="F:thiamine pyrophosphate binding"/>
    <property type="evidence" value="ECO:0007669"/>
    <property type="project" value="InterPro"/>
</dbReference>
<dbReference type="PANTHER" id="PTHR23152">
    <property type="entry name" value="2-OXOGLUTARATE DEHYDROGENASE"/>
    <property type="match status" value="1"/>
</dbReference>
<accession>A0A1V9Y0I7</accession>
<name>A0A1V9Y0I7_9ACAR</name>